<feature type="region of interest" description="Disordered" evidence="1">
    <location>
        <begin position="200"/>
        <end position="223"/>
    </location>
</feature>
<accession>A0A9P6ZW27</accession>
<dbReference type="AlphaFoldDB" id="A0A9P6ZW27"/>
<proteinExistence type="predicted"/>
<protein>
    <submittedName>
        <fullName evidence="2">Uncharacterized protein</fullName>
    </submittedName>
</protein>
<comment type="caution">
    <text evidence="2">The sequence shown here is derived from an EMBL/GenBank/DDBJ whole genome shotgun (WGS) entry which is preliminary data.</text>
</comment>
<name>A0A9P6ZW27_9AGAM</name>
<evidence type="ECO:0000313" key="3">
    <source>
        <dbReference type="Proteomes" id="UP000714275"/>
    </source>
</evidence>
<evidence type="ECO:0000256" key="1">
    <source>
        <dbReference type="SAM" id="MobiDB-lite"/>
    </source>
</evidence>
<reference evidence="2" key="1">
    <citation type="journal article" date="2020" name="New Phytol.">
        <title>Comparative genomics reveals dynamic genome evolution in host specialist ectomycorrhizal fungi.</title>
        <authorList>
            <person name="Lofgren L.A."/>
            <person name="Nguyen N.H."/>
            <person name="Vilgalys R."/>
            <person name="Ruytinx J."/>
            <person name="Liao H.L."/>
            <person name="Branco S."/>
            <person name="Kuo A."/>
            <person name="LaButti K."/>
            <person name="Lipzen A."/>
            <person name="Andreopoulos W."/>
            <person name="Pangilinan J."/>
            <person name="Riley R."/>
            <person name="Hundley H."/>
            <person name="Na H."/>
            <person name="Barry K."/>
            <person name="Grigoriev I.V."/>
            <person name="Stajich J.E."/>
            <person name="Kennedy P.G."/>
        </authorList>
    </citation>
    <scope>NUCLEOTIDE SEQUENCE</scope>
    <source>
        <strain evidence="2">DOB743</strain>
    </source>
</reference>
<dbReference type="EMBL" id="JABBWD010000018">
    <property type="protein sequence ID" value="KAG1777849.1"/>
    <property type="molecule type" value="Genomic_DNA"/>
</dbReference>
<dbReference type="OrthoDB" id="2648464at2759"/>
<feature type="compositionally biased region" description="Polar residues" evidence="1">
    <location>
        <begin position="200"/>
        <end position="213"/>
    </location>
</feature>
<sequence>MSNHNFKAQRCIQASKQRVATERWFAKPGVRDAQNAKACVRMARKKNQAETLPTFNFHHVTPELDDSVLMMENDIPCSCDVQTLQTIAMIVNGWRKEWKFDSEATWNKVYGEREGRAVLDSIGEVVHMNCACCRECLKYDIILLHDLLVHVTAEVKFLERQELRTQLDRMVHSSKHITHIDSEPVANSSKCIANDGESIANDSKSIANDSKSIANDGKSMANQ</sequence>
<evidence type="ECO:0000313" key="2">
    <source>
        <dbReference type="EMBL" id="KAG1777849.1"/>
    </source>
</evidence>
<gene>
    <name evidence="2" type="ORF">EV702DRAFT_1044890</name>
</gene>
<organism evidence="2 3">
    <name type="scientific">Suillus placidus</name>
    <dbReference type="NCBI Taxonomy" id="48579"/>
    <lineage>
        <taxon>Eukaryota</taxon>
        <taxon>Fungi</taxon>
        <taxon>Dikarya</taxon>
        <taxon>Basidiomycota</taxon>
        <taxon>Agaricomycotina</taxon>
        <taxon>Agaricomycetes</taxon>
        <taxon>Agaricomycetidae</taxon>
        <taxon>Boletales</taxon>
        <taxon>Suillineae</taxon>
        <taxon>Suillaceae</taxon>
        <taxon>Suillus</taxon>
    </lineage>
</organism>
<dbReference type="Proteomes" id="UP000714275">
    <property type="component" value="Unassembled WGS sequence"/>
</dbReference>
<keyword evidence="3" id="KW-1185">Reference proteome</keyword>